<keyword evidence="2" id="KW-1133">Transmembrane helix</keyword>
<dbReference type="Proteomes" id="UP000010797">
    <property type="component" value="Chromosome"/>
</dbReference>
<protein>
    <submittedName>
        <fullName evidence="3">Uncharacterized protein</fullName>
    </submittedName>
</protein>
<dbReference type="HOGENOM" id="CLU_2805428_0_0_9"/>
<feature type="transmembrane region" description="Helical" evidence="2">
    <location>
        <begin position="12"/>
        <end position="31"/>
    </location>
</feature>
<dbReference type="OrthoDB" id="9882388at2"/>
<dbReference type="KEGG" id="ddl:Desdi_1751"/>
<organism evidence="3 4">
    <name type="scientific">Desulfitobacterium dichloroeliminans (strain LMG P-21439 / DCA1)</name>
    <dbReference type="NCBI Taxonomy" id="871963"/>
    <lineage>
        <taxon>Bacteria</taxon>
        <taxon>Bacillati</taxon>
        <taxon>Bacillota</taxon>
        <taxon>Clostridia</taxon>
        <taxon>Eubacteriales</taxon>
        <taxon>Desulfitobacteriaceae</taxon>
        <taxon>Desulfitobacterium</taxon>
    </lineage>
</organism>
<name>L0F7Q4_DESDL</name>
<evidence type="ECO:0000313" key="3">
    <source>
        <dbReference type="EMBL" id="AGA69227.1"/>
    </source>
</evidence>
<evidence type="ECO:0000256" key="1">
    <source>
        <dbReference type="SAM" id="MobiDB-lite"/>
    </source>
</evidence>
<accession>L0F7Q4</accession>
<evidence type="ECO:0000256" key="2">
    <source>
        <dbReference type="SAM" id="Phobius"/>
    </source>
</evidence>
<dbReference type="RefSeq" id="WP_015262217.1">
    <property type="nucleotide sequence ID" value="NC_019903.1"/>
</dbReference>
<dbReference type="EMBL" id="CP003344">
    <property type="protein sequence ID" value="AGA69227.1"/>
    <property type="molecule type" value="Genomic_DNA"/>
</dbReference>
<keyword evidence="2" id="KW-0812">Transmembrane</keyword>
<keyword evidence="2" id="KW-0472">Membrane</keyword>
<reference evidence="4" key="1">
    <citation type="submission" date="2012-02" db="EMBL/GenBank/DDBJ databases">
        <title>Complete sequence of Desulfitobacterium dichloroeliminans LMG P-21439.</title>
        <authorList>
            <person name="Lucas S."/>
            <person name="Han J."/>
            <person name="Lapidus A."/>
            <person name="Cheng J.-F."/>
            <person name="Goodwin L."/>
            <person name="Pitluck S."/>
            <person name="Peters L."/>
            <person name="Ovchinnikova G."/>
            <person name="Teshima H."/>
            <person name="Detter J.C."/>
            <person name="Han C."/>
            <person name="Tapia R."/>
            <person name="Land M."/>
            <person name="Hauser L."/>
            <person name="Kyrpides N."/>
            <person name="Ivanova N."/>
            <person name="Pagani I."/>
            <person name="Kruse T."/>
            <person name="de Vos W.M."/>
            <person name="Boon N."/>
            <person name="Smidt H."/>
            <person name="Woyke T."/>
        </authorList>
    </citation>
    <scope>NUCLEOTIDE SEQUENCE [LARGE SCALE GENOMIC DNA]</scope>
    <source>
        <strain evidence="4">LMG P-21439 / DCA1</strain>
    </source>
</reference>
<gene>
    <name evidence="3" type="ordered locus">Desdi_1751</name>
</gene>
<dbReference type="AlphaFoldDB" id="L0F7Q4"/>
<proteinExistence type="predicted"/>
<evidence type="ECO:0000313" key="4">
    <source>
        <dbReference type="Proteomes" id="UP000010797"/>
    </source>
</evidence>
<keyword evidence="4" id="KW-1185">Reference proteome</keyword>
<dbReference type="STRING" id="871963.Desdi_1751"/>
<sequence>MMWYSDNPRDNLIALAVLTGILAVTGIVNLIKKHREKQHEESKQKQSRQSVNILDENIIHLNKNGRK</sequence>
<feature type="region of interest" description="Disordered" evidence="1">
    <location>
        <begin position="36"/>
        <end position="67"/>
    </location>
</feature>